<evidence type="ECO:0000256" key="12">
    <source>
        <dbReference type="ARBA" id="ARBA00023136"/>
    </source>
</evidence>
<evidence type="ECO:0000313" key="17">
    <source>
        <dbReference type="Proteomes" id="UP000626656"/>
    </source>
</evidence>
<evidence type="ECO:0000256" key="7">
    <source>
        <dbReference type="ARBA" id="ARBA00022692"/>
    </source>
</evidence>
<evidence type="ECO:0000259" key="15">
    <source>
        <dbReference type="Pfam" id="PF01292"/>
    </source>
</evidence>
<evidence type="ECO:0000256" key="3">
    <source>
        <dbReference type="ARBA" id="ARBA00010747"/>
    </source>
</evidence>
<feature type="transmembrane region" description="Helical" evidence="13">
    <location>
        <begin position="280"/>
        <end position="301"/>
    </location>
</feature>
<keyword evidence="10 13" id="KW-1133">Transmembrane helix</keyword>
<evidence type="ECO:0000256" key="13">
    <source>
        <dbReference type="SAM" id="Phobius"/>
    </source>
</evidence>
<keyword evidence="5" id="KW-1003">Cell membrane</keyword>
<feature type="transmembrane region" description="Helical" evidence="13">
    <location>
        <begin position="191"/>
        <end position="208"/>
    </location>
</feature>
<evidence type="ECO:0000256" key="1">
    <source>
        <dbReference type="ARBA" id="ARBA00001971"/>
    </source>
</evidence>
<feature type="transmembrane region" description="Helical" evidence="13">
    <location>
        <begin position="98"/>
        <end position="121"/>
    </location>
</feature>
<evidence type="ECO:0000256" key="9">
    <source>
        <dbReference type="ARBA" id="ARBA00022982"/>
    </source>
</evidence>
<evidence type="ECO:0000256" key="5">
    <source>
        <dbReference type="ARBA" id="ARBA00022475"/>
    </source>
</evidence>
<evidence type="ECO:0000256" key="4">
    <source>
        <dbReference type="ARBA" id="ARBA00022448"/>
    </source>
</evidence>
<comment type="caution">
    <text evidence="16">The sequence shown here is derived from an EMBL/GenBank/DDBJ whole genome shotgun (WGS) entry which is preliminary data.</text>
</comment>
<evidence type="ECO:0000256" key="14">
    <source>
        <dbReference type="SAM" id="SignalP"/>
    </source>
</evidence>
<dbReference type="Gene3D" id="1.20.950.20">
    <property type="entry name" value="Transmembrane di-heme cytochromes, Chain C"/>
    <property type="match status" value="1"/>
</dbReference>
<keyword evidence="14" id="KW-0732">Signal</keyword>
<proteinExistence type="inferred from homology"/>
<feature type="transmembrane region" description="Helical" evidence="13">
    <location>
        <begin position="142"/>
        <end position="171"/>
    </location>
</feature>
<keyword evidence="6" id="KW-0349">Heme</keyword>
<dbReference type="SUPFAM" id="SSF81342">
    <property type="entry name" value="Transmembrane di-heme cytochromes"/>
    <property type="match status" value="1"/>
</dbReference>
<keyword evidence="9" id="KW-0249">Electron transport</keyword>
<accession>A0ABM8M8F8</accession>
<dbReference type="EMBL" id="CAHJWF010000280">
    <property type="protein sequence ID" value="CAB5504775.1"/>
    <property type="molecule type" value="Genomic_DNA"/>
</dbReference>
<dbReference type="NCBIfam" id="TIGR01583">
    <property type="entry name" value="formate-DH-gamm"/>
    <property type="match status" value="1"/>
</dbReference>
<keyword evidence="12 13" id="KW-0472">Membrane</keyword>
<dbReference type="InterPro" id="IPR006471">
    <property type="entry name" value="Formate_DH_gsu"/>
</dbReference>
<feature type="domain" description="Cytochrome b561 bacterial/Ni-hydrogenase" evidence="15">
    <location>
        <begin position="137"/>
        <end position="313"/>
    </location>
</feature>
<gene>
    <name evidence="16" type="ORF">AZO1586I_1343</name>
</gene>
<dbReference type="PANTHER" id="PTHR30074">
    <property type="entry name" value="FORMATE DEHYDROGENASE, NITRATE-INDUCIBLE, CYTOCHROME B556 FDN SUBUNIT"/>
    <property type="match status" value="1"/>
</dbReference>
<keyword evidence="8" id="KW-0479">Metal-binding</keyword>
<sequence length="333" mass="37488">MNSFMRTLVLFFLLFNYSFAVEKTIDAPAYTQELKHSYIVEDIVVKTPTKTGYSGVPGAKLWRSVRSGALHSTQVIGDDAGILINAYGEDWRLLKDQIASIDIILIPLALITVALIYLIFGKFKLSKGFSGKLIERFKFTEIVIHWGTAASFIILGLTGLMLLFGRFFLIPLLGEEAFATLVEFSMDTHDIIGPVFSVFLIAMIIKFIKDNFYQKGDINWLLNGGGLFGKHVDAWRFNLGEKMWFWIVFFAGMLITLSGYIMLFTGIVSGQREIIELMNILHTASATLMILGMFGHIYMGVALEGSMSAMTTGKVDENWAKDHHNLWHKNIKD</sequence>
<keyword evidence="17" id="KW-1185">Reference proteome</keyword>
<keyword evidence="4" id="KW-0813">Transport</keyword>
<evidence type="ECO:0000256" key="8">
    <source>
        <dbReference type="ARBA" id="ARBA00022723"/>
    </source>
</evidence>
<evidence type="ECO:0000256" key="2">
    <source>
        <dbReference type="ARBA" id="ARBA00004651"/>
    </source>
</evidence>
<comment type="cofactor">
    <cofactor evidence="1">
        <name>heme</name>
        <dbReference type="ChEBI" id="CHEBI:30413"/>
    </cofactor>
</comment>
<dbReference type="RefSeq" id="WP_202776039.1">
    <property type="nucleotide sequence ID" value="NZ_CAHJWF010000280.1"/>
</dbReference>
<keyword evidence="11" id="KW-0408">Iron</keyword>
<dbReference type="PANTHER" id="PTHR30074:SF6">
    <property type="entry name" value="FORMATE DEHYDROGENASE GAMMA SUBUNIT"/>
    <property type="match status" value="1"/>
</dbReference>
<organism evidence="16 17">
    <name type="scientific">Bathymodiolus thermophilus thioautotrophic gill symbiont</name>
    <dbReference type="NCBI Taxonomy" id="2360"/>
    <lineage>
        <taxon>Bacteria</taxon>
        <taxon>Pseudomonadati</taxon>
        <taxon>Pseudomonadota</taxon>
        <taxon>Gammaproteobacteria</taxon>
        <taxon>sulfur-oxidizing symbionts</taxon>
    </lineage>
</organism>
<feature type="transmembrane region" description="Helical" evidence="13">
    <location>
        <begin position="244"/>
        <end position="268"/>
    </location>
</feature>
<dbReference type="Proteomes" id="UP000626656">
    <property type="component" value="Unassembled WGS sequence"/>
</dbReference>
<evidence type="ECO:0000256" key="6">
    <source>
        <dbReference type="ARBA" id="ARBA00022617"/>
    </source>
</evidence>
<keyword evidence="7 13" id="KW-0812">Transmembrane</keyword>
<protein>
    <recommendedName>
        <fullName evidence="15">Cytochrome b561 bacterial/Ni-hydrogenase domain-containing protein</fullName>
    </recommendedName>
</protein>
<dbReference type="InterPro" id="IPR051817">
    <property type="entry name" value="FDH_cytochrome_b556_subunit"/>
</dbReference>
<feature type="signal peptide" evidence="14">
    <location>
        <begin position="1"/>
        <end position="20"/>
    </location>
</feature>
<feature type="chain" id="PRO_5046691412" description="Cytochrome b561 bacterial/Ni-hydrogenase domain-containing protein" evidence="14">
    <location>
        <begin position="21"/>
        <end position="333"/>
    </location>
</feature>
<reference evidence="16 17" key="1">
    <citation type="submission" date="2020-05" db="EMBL/GenBank/DDBJ databases">
        <authorList>
            <person name="Petersen J."/>
            <person name="Sayavedra L."/>
        </authorList>
    </citation>
    <scope>NUCLEOTIDE SEQUENCE [LARGE SCALE GENOMIC DNA]</scope>
    <source>
        <strain evidence="16">B azoricus SOX ET2 1586I</strain>
    </source>
</reference>
<comment type="subcellular location">
    <subcellularLocation>
        <location evidence="2">Cell membrane</location>
        <topology evidence="2">Multi-pass membrane protein</topology>
    </subcellularLocation>
</comment>
<name>A0ABM8M8F8_9GAMM</name>
<evidence type="ECO:0000256" key="11">
    <source>
        <dbReference type="ARBA" id="ARBA00023004"/>
    </source>
</evidence>
<comment type="similarity">
    <text evidence="3">Belongs to the formate dehydrogenase gamma subunit family.</text>
</comment>
<evidence type="ECO:0000256" key="10">
    <source>
        <dbReference type="ARBA" id="ARBA00022989"/>
    </source>
</evidence>
<dbReference type="InterPro" id="IPR016174">
    <property type="entry name" value="Di-haem_cyt_TM"/>
</dbReference>
<dbReference type="Pfam" id="PF01292">
    <property type="entry name" value="Ni_hydr_CYTB"/>
    <property type="match status" value="1"/>
</dbReference>
<dbReference type="InterPro" id="IPR011577">
    <property type="entry name" value="Cyt_b561_bac/Ni-Hgenase"/>
</dbReference>
<evidence type="ECO:0000313" key="16">
    <source>
        <dbReference type="EMBL" id="CAB5504775.1"/>
    </source>
</evidence>